<accession>A0A1I4GBG7</accession>
<evidence type="ECO:0000313" key="2">
    <source>
        <dbReference type="Proteomes" id="UP000199598"/>
    </source>
</evidence>
<evidence type="ECO:0000313" key="1">
    <source>
        <dbReference type="EMBL" id="SFL27199.1"/>
    </source>
</evidence>
<comment type="caution">
    <text evidence="1">The sequence shown here is derived from an EMBL/GenBank/DDBJ whole genome shotgun (WGS) entry which is preliminary data.</text>
</comment>
<dbReference type="EMBL" id="FOSK01000041">
    <property type="protein sequence ID" value="SFL27199.1"/>
    <property type="molecule type" value="Genomic_DNA"/>
</dbReference>
<dbReference type="Proteomes" id="UP000199598">
    <property type="component" value="Unassembled WGS sequence"/>
</dbReference>
<dbReference type="RefSeq" id="WP_093524428.1">
    <property type="nucleotide sequence ID" value="NZ_FOSK01000041.1"/>
</dbReference>
<gene>
    <name evidence="1" type="ORF">SAMN04488518_1411</name>
</gene>
<proteinExistence type="predicted"/>
<reference evidence="1 2" key="1">
    <citation type="submission" date="2016-10" db="EMBL/GenBank/DDBJ databases">
        <authorList>
            <person name="Varghese N."/>
            <person name="Submissions S."/>
        </authorList>
    </citation>
    <scope>NUCLEOTIDE SEQUENCE [LARGE SCALE GENOMIC DNA]</scope>
    <source>
        <strain evidence="1 2">DSM 16392</strain>
    </source>
</reference>
<sequence length="170" mass="17523">MLQNSFGSQTRRKQKTVVAALRVPVFALIALDLVATSRSARAEDIDGSWSLTVDSDPAVSAPPSLWDVDAPLNSGVTAGSDAKITIQNGGEVTNTGRTIGGNSGSHGTVAAGNSPSTLTIDGDLDLTSASVMDFELGSPSGTAGVDSDLIRLWLSLSDFLLSRDRSTCNA</sequence>
<keyword evidence="2" id="KW-1185">Reference proteome</keyword>
<organism evidence="1 2">
    <name type="scientific">Pseudovibrio ascidiaceicola</name>
    <dbReference type="NCBI Taxonomy" id="285279"/>
    <lineage>
        <taxon>Bacteria</taxon>
        <taxon>Pseudomonadati</taxon>
        <taxon>Pseudomonadota</taxon>
        <taxon>Alphaproteobacteria</taxon>
        <taxon>Hyphomicrobiales</taxon>
        <taxon>Stappiaceae</taxon>
        <taxon>Pseudovibrio</taxon>
    </lineage>
</organism>
<protein>
    <submittedName>
        <fullName evidence="1">Uncharacterized protein</fullName>
    </submittedName>
</protein>
<name>A0A1I4GBG7_9HYPH</name>